<evidence type="ECO:0000313" key="3">
    <source>
        <dbReference type="Proteomes" id="UP000004349"/>
    </source>
</evidence>
<comment type="caution">
    <text evidence="2">The sequence shown here is derived from an EMBL/GenBank/DDBJ whole genome shotgun (WGS) entry which is preliminary data.</text>
</comment>
<name>F9RI96_9VIBR</name>
<feature type="compositionally biased region" description="Polar residues" evidence="1">
    <location>
        <begin position="58"/>
        <end position="72"/>
    </location>
</feature>
<dbReference type="EMBL" id="AFWE01000018">
    <property type="protein sequence ID" value="EGU42428.1"/>
    <property type="molecule type" value="Genomic_DNA"/>
</dbReference>
<reference evidence="2 3" key="1">
    <citation type="journal article" date="2012" name="Int. J. Syst. Evol. Microbiol.">
        <title>Vibrio caribbeanicus sp. nov., isolated from the marine sponge Scleritoderma cyanea.</title>
        <authorList>
            <person name="Hoffmann M."/>
            <person name="Monday S.R."/>
            <person name="Allard M.W."/>
            <person name="Strain E.A."/>
            <person name="Whittaker P."/>
            <person name="Naum M."/>
            <person name="McCarthy P.J."/>
            <person name="Lopez J.V."/>
            <person name="Fischer M."/>
            <person name="Brown E.W."/>
        </authorList>
    </citation>
    <scope>NUCLEOTIDE SEQUENCE [LARGE SCALE GENOMIC DNA]</scope>
    <source>
        <strain evidence="2 3">LMG 19158</strain>
    </source>
</reference>
<organism evidence="2 3">
    <name type="scientific">Vibrio scophthalmi LMG 19158</name>
    <dbReference type="NCBI Taxonomy" id="870967"/>
    <lineage>
        <taxon>Bacteria</taxon>
        <taxon>Pseudomonadati</taxon>
        <taxon>Pseudomonadota</taxon>
        <taxon>Gammaproteobacteria</taxon>
        <taxon>Vibrionales</taxon>
        <taxon>Vibrionaceae</taxon>
        <taxon>Vibrio</taxon>
    </lineage>
</organism>
<proteinExistence type="predicted"/>
<feature type="region of interest" description="Disordered" evidence="1">
    <location>
        <begin position="39"/>
        <end position="77"/>
    </location>
</feature>
<evidence type="ECO:0000256" key="1">
    <source>
        <dbReference type="SAM" id="MobiDB-lite"/>
    </source>
</evidence>
<dbReference type="Proteomes" id="UP000004349">
    <property type="component" value="Unassembled WGS sequence"/>
</dbReference>
<evidence type="ECO:0000313" key="2">
    <source>
        <dbReference type="EMBL" id="EGU42428.1"/>
    </source>
</evidence>
<gene>
    <name evidence="2" type="ORF">VIS19158_11543</name>
</gene>
<protein>
    <submittedName>
        <fullName evidence="2">Uncharacterized protein</fullName>
    </submittedName>
</protein>
<accession>F9RI96</accession>
<dbReference type="AlphaFoldDB" id="F9RI96"/>
<feature type="compositionally biased region" description="Polar residues" evidence="1">
    <location>
        <begin position="39"/>
        <end position="48"/>
    </location>
</feature>
<sequence length="134" mass="15621">MNDGYKVAFIMECVAMKQSIRVFRETLYQTNKRIKLQSLSTKETSQEQTPDKEKHKMQNTNALSRSTNNEKTPQTEDIIEKWKNANVSAKNLIRMLEKNNVSVETVLSWNCANEFQLSRKITEHIISIKNKKTI</sequence>